<feature type="transmembrane region" description="Helical" evidence="1">
    <location>
        <begin position="35"/>
        <end position="56"/>
    </location>
</feature>
<evidence type="ECO:0000256" key="1">
    <source>
        <dbReference type="SAM" id="Phobius"/>
    </source>
</evidence>
<keyword evidence="1" id="KW-0812">Transmembrane</keyword>
<dbReference type="EMBL" id="HACA01028454">
    <property type="protein sequence ID" value="CDW45815.1"/>
    <property type="molecule type" value="Transcribed_RNA"/>
</dbReference>
<dbReference type="AlphaFoldDB" id="A0A0K2V658"/>
<name>A0A0K2V658_LEPSM</name>
<keyword evidence="1" id="KW-1133">Transmembrane helix</keyword>
<sequence>MPILFCAIHRLPSQIQYSLQIFDNLNFKLCYRDSIGYSLIINFSISVLLIKFKLFLKLEICLLL</sequence>
<reference evidence="2" key="1">
    <citation type="submission" date="2014-05" db="EMBL/GenBank/DDBJ databases">
        <authorList>
            <person name="Chronopoulou M."/>
        </authorList>
    </citation>
    <scope>NUCLEOTIDE SEQUENCE</scope>
    <source>
        <tissue evidence="2">Whole organism</tissue>
    </source>
</reference>
<keyword evidence="1" id="KW-0472">Membrane</keyword>
<organism evidence="2">
    <name type="scientific">Lepeophtheirus salmonis</name>
    <name type="common">Salmon louse</name>
    <name type="synonym">Caligus salmonis</name>
    <dbReference type="NCBI Taxonomy" id="72036"/>
    <lineage>
        <taxon>Eukaryota</taxon>
        <taxon>Metazoa</taxon>
        <taxon>Ecdysozoa</taxon>
        <taxon>Arthropoda</taxon>
        <taxon>Crustacea</taxon>
        <taxon>Multicrustacea</taxon>
        <taxon>Hexanauplia</taxon>
        <taxon>Copepoda</taxon>
        <taxon>Siphonostomatoida</taxon>
        <taxon>Caligidae</taxon>
        <taxon>Lepeophtheirus</taxon>
    </lineage>
</organism>
<evidence type="ECO:0000313" key="2">
    <source>
        <dbReference type="EMBL" id="CDW45815.1"/>
    </source>
</evidence>
<protein>
    <submittedName>
        <fullName evidence="2">Uncharacterized protein</fullName>
    </submittedName>
</protein>
<proteinExistence type="predicted"/>
<accession>A0A0K2V658</accession>